<proteinExistence type="predicted"/>
<evidence type="ECO:0000313" key="1">
    <source>
        <dbReference type="EMBL" id="KAB0664483.1"/>
    </source>
</evidence>
<accession>A0A7J4ZPE7</accession>
<evidence type="ECO:0008006" key="3">
    <source>
        <dbReference type="Google" id="ProtNLM"/>
    </source>
</evidence>
<comment type="caution">
    <text evidence="1">The sequence shown here is derived from an EMBL/GenBank/DDBJ whole genome shotgun (WGS) entry which is preliminary data.</text>
</comment>
<dbReference type="Proteomes" id="UP000420562">
    <property type="component" value="Unassembled WGS sequence"/>
</dbReference>
<dbReference type="RefSeq" id="WP_151129008.1">
    <property type="nucleotide sequence ID" value="NZ_VZQZ01000008.1"/>
</dbReference>
<keyword evidence="2" id="KW-1185">Reference proteome</keyword>
<dbReference type="EMBL" id="VZQZ01000008">
    <property type="protein sequence ID" value="KAB0664483.1"/>
    <property type="molecule type" value="Genomic_DNA"/>
</dbReference>
<gene>
    <name evidence="1" type="ORF">F6V25_13170</name>
</gene>
<name>A0A7J4ZPE7_9BACT</name>
<dbReference type="AlphaFoldDB" id="A0A7J4ZPE7"/>
<sequence length="658" mass="73755">MMILLPLSKAFAEPRGLLLLGDLQQSLGVTYDYRGRQSSVNSQGTYTASHQLEEKYHFDIDYGVLDRNWLNGTFSSDVSLEQREFNDSGNASKTASTSKYQYNLTGVVLNRSPYPISFHSRRELSTVHEAYTPGYDLDTNNNGVRLNLLNNFLTTSVSYEKNSTETSGLTHDSTNTQDGLNLQVANQFRDTSTTQLNANYYSERTDFKDSTPQYTSKNYDVGLMNSINFGGRQKHSLASTLQFSESHAAGIPSRRFDWTESLHLVPGKALKIDMTYWNSSSKTLNSRGSSQIDKSNTGNIAVTHRLFQSLETRLFARFRQSDFATGQENVYAGSFGFTYSKILPKTSTMRIGYSREYGITDRKGTESLSTVRDESHTVALYGEIISLNTSGAVDPLSISIRSASISSPFHTLPYNEGPLADYTVDTLGRVTITPGSQIRPGDTVLISYDVLLNPNVKYATTTQNIFSSLSLFSNRYRLSGSLFTVDQQLLSGNADSASLANQRTAVVRLETDRGDNTFSLEYDSTEQSNITYSYVEGTWRYNHRFQTLTLGLYARDRYVMHDAVTTASSHSAAYAENIIDTGATYQQPLFRVAMLGVTLNYLKSTGGILERDLIYFKTTLRARFNKLLFSLTSQVNWNITGSMSTRDDIVRFELTRFF</sequence>
<evidence type="ECO:0000313" key="2">
    <source>
        <dbReference type="Proteomes" id="UP000420562"/>
    </source>
</evidence>
<organism evidence="1 2">
    <name type="scientific">Oryzomonas japonica</name>
    <dbReference type="NCBI Taxonomy" id="2603858"/>
    <lineage>
        <taxon>Bacteria</taxon>
        <taxon>Pseudomonadati</taxon>
        <taxon>Thermodesulfobacteriota</taxon>
        <taxon>Desulfuromonadia</taxon>
        <taxon>Geobacterales</taxon>
        <taxon>Geobacteraceae</taxon>
        <taxon>Oryzomonas</taxon>
    </lineage>
</organism>
<reference evidence="1 2" key="1">
    <citation type="submission" date="2019-09" db="EMBL/GenBank/DDBJ databases">
        <title>Geobacter sp. Red96, a novel strain isolated from paddy soil.</title>
        <authorList>
            <person name="Xu Z."/>
            <person name="Masuda Y."/>
            <person name="Itoh H."/>
            <person name="Senoo K."/>
        </authorList>
    </citation>
    <scope>NUCLEOTIDE SEQUENCE [LARGE SCALE GENOMIC DNA]</scope>
    <source>
        <strain evidence="1 2">Red96</strain>
    </source>
</reference>
<protein>
    <recommendedName>
        <fullName evidence="3">Outer membrane protein beta-barrel domain-containing protein</fullName>
    </recommendedName>
</protein>